<accession>A0A2S6CFQ8</accession>
<proteinExistence type="predicted"/>
<dbReference type="AlphaFoldDB" id="A0A2S6CFQ8"/>
<dbReference type="Pfam" id="PF01031">
    <property type="entry name" value="Dynamin_M"/>
    <property type="match status" value="1"/>
</dbReference>
<dbReference type="PANTHER" id="PTHR11566:SF21">
    <property type="entry name" value="DYNAMIN RELATED PROTEIN 1, ISOFORM A"/>
    <property type="match status" value="1"/>
</dbReference>
<reference evidence="5" key="1">
    <citation type="journal article" date="2017" name="bioRxiv">
        <title>Conservation of a gene cluster reveals novel cercosporin biosynthetic mechanisms and extends production to the genus Colletotrichum.</title>
        <authorList>
            <person name="de Jonge R."/>
            <person name="Ebert M.K."/>
            <person name="Huitt-Roehl C.R."/>
            <person name="Pal P."/>
            <person name="Suttle J.C."/>
            <person name="Spanner R.E."/>
            <person name="Neubauer J.D."/>
            <person name="Jurick W.M.II."/>
            <person name="Stott K.A."/>
            <person name="Secor G.A."/>
            <person name="Thomma B.P.H.J."/>
            <person name="Van de Peer Y."/>
            <person name="Townsend C.A."/>
            <person name="Bolton M.D."/>
        </authorList>
    </citation>
    <scope>NUCLEOTIDE SEQUENCE [LARGE SCALE GENOMIC DNA]</scope>
    <source>
        <strain evidence="5">CBS538.71</strain>
    </source>
</reference>
<dbReference type="PROSITE" id="PS51718">
    <property type="entry name" value="G_DYNAMIN_2"/>
    <property type="match status" value="1"/>
</dbReference>
<evidence type="ECO:0000313" key="5">
    <source>
        <dbReference type="Proteomes" id="UP000237631"/>
    </source>
</evidence>
<dbReference type="GO" id="GO:0005525">
    <property type="term" value="F:GTP binding"/>
    <property type="evidence" value="ECO:0007669"/>
    <property type="project" value="InterPro"/>
</dbReference>
<dbReference type="GO" id="GO:0008017">
    <property type="term" value="F:microtubule binding"/>
    <property type="evidence" value="ECO:0007669"/>
    <property type="project" value="TreeGrafter"/>
</dbReference>
<comment type="caution">
    <text evidence="4">The sequence shown here is derived from an EMBL/GenBank/DDBJ whole genome shotgun (WGS) entry which is preliminary data.</text>
</comment>
<dbReference type="PANTHER" id="PTHR11566">
    <property type="entry name" value="DYNAMIN"/>
    <property type="match status" value="1"/>
</dbReference>
<keyword evidence="2" id="KW-0342">GTP-binding</keyword>
<evidence type="ECO:0000259" key="3">
    <source>
        <dbReference type="PROSITE" id="PS51718"/>
    </source>
</evidence>
<dbReference type="GO" id="GO:0016020">
    <property type="term" value="C:membrane"/>
    <property type="evidence" value="ECO:0007669"/>
    <property type="project" value="TreeGrafter"/>
</dbReference>
<dbReference type="GO" id="GO:0006897">
    <property type="term" value="P:endocytosis"/>
    <property type="evidence" value="ECO:0007669"/>
    <property type="project" value="TreeGrafter"/>
</dbReference>
<dbReference type="GO" id="GO:0003924">
    <property type="term" value="F:GTPase activity"/>
    <property type="evidence" value="ECO:0007669"/>
    <property type="project" value="InterPro"/>
</dbReference>
<dbReference type="EMBL" id="PNEN01000454">
    <property type="protein sequence ID" value="PPJ58541.1"/>
    <property type="molecule type" value="Genomic_DNA"/>
</dbReference>
<keyword evidence="5" id="KW-1185">Reference proteome</keyword>
<dbReference type="STRING" id="357750.A0A2S6CFQ8"/>
<sequence>MSATANIDSGLPFHASAEQNEFMSAIDRLRPLSMQHELDLPQLIVCGKQSSGKSSVLEAISHVPFPTGRETTTRFATELVLRNASCESISASIIPAAGTSIADLETLREFDPHVQRLSDFSRILEEASEHLEKLAGSGRLSSHRLRIELSGPQQPHLTLIDMPGLIANATPGIEHFDIQASRKVMNEYMRQPKSIILAVMPASEDLNDHEVFQLAADADPDRVRTLGILTKPDRIEDENLALRIRIIQNETLPLTLGWHVLRNLGPGAERRSADDRDHEEAAFFADPRSGWSTVPLTKKGVATLRARLRNILFRSIVETVPTLAREIELKTQDLEQHLAMLGPSRIDRNEQLTSLDNIAREMSTLIDQACKGTYDEQFFTSALTNGGNNA</sequence>
<dbReference type="CDD" id="cd08771">
    <property type="entry name" value="DLP_1"/>
    <property type="match status" value="1"/>
</dbReference>
<name>A0A2S6CFQ8_9PEZI</name>
<protein>
    <recommendedName>
        <fullName evidence="3">Dynamin-type G domain-containing protein</fullName>
    </recommendedName>
</protein>
<gene>
    <name evidence="4" type="ORF">CBER1_07150</name>
</gene>
<keyword evidence="1" id="KW-0547">Nucleotide-binding</keyword>
<dbReference type="SUPFAM" id="SSF52540">
    <property type="entry name" value="P-loop containing nucleoside triphosphate hydrolases"/>
    <property type="match status" value="1"/>
</dbReference>
<dbReference type="SMART" id="SM00053">
    <property type="entry name" value="DYNc"/>
    <property type="match status" value="1"/>
</dbReference>
<dbReference type="GO" id="GO:0016559">
    <property type="term" value="P:peroxisome fission"/>
    <property type="evidence" value="ECO:0007669"/>
    <property type="project" value="TreeGrafter"/>
</dbReference>
<dbReference type="Pfam" id="PF00350">
    <property type="entry name" value="Dynamin_N"/>
    <property type="match status" value="1"/>
</dbReference>
<dbReference type="Gene3D" id="3.40.50.300">
    <property type="entry name" value="P-loop containing nucleotide triphosphate hydrolases"/>
    <property type="match status" value="1"/>
</dbReference>
<dbReference type="GO" id="GO:0005739">
    <property type="term" value="C:mitochondrion"/>
    <property type="evidence" value="ECO:0007669"/>
    <property type="project" value="TreeGrafter"/>
</dbReference>
<dbReference type="InterPro" id="IPR027417">
    <property type="entry name" value="P-loop_NTPase"/>
</dbReference>
<feature type="domain" description="Dynamin-type G" evidence="3">
    <location>
        <begin position="37"/>
        <end position="321"/>
    </location>
</feature>
<dbReference type="GO" id="GO:0048312">
    <property type="term" value="P:intracellular distribution of mitochondria"/>
    <property type="evidence" value="ECO:0007669"/>
    <property type="project" value="TreeGrafter"/>
</dbReference>
<dbReference type="InterPro" id="IPR001401">
    <property type="entry name" value="Dynamin_GTPase"/>
</dbReference>
<dbReference type="OrthoDB" id="415706at2759"/>
<dbReference type="InterPro" id="IPR045063">
    <property type="entry name" value="Dynamin_N"/>
</dbReference>
<evidence type="ECO:0000256" key="2">
    <source>
        <dbReference type="ARBA" id="ARBA00023134"/>
    </source>
</evidence>
<dbReference type="GO" id="GO:0005874">
    <property type="term" value="C:microtubule"/>
    <property type="evidence" value="ECO:0007669"/>
    <property type="project" value="TreeGrafter"/>
</dbReference>
<evidence type="ECO:0000313" key="4">
    <source>
        <dbReference type="EMBL" id="PPJ58541.1"/>
    </source>
</evidence>
<evidence type="ECO:0000256" key="1">
    <source>
        <dbReference type="ARBA" id="ARBA00022741"/>
    </source>
</evidence>
<dbReference type="GO" id="GO:0000266">
    <property type="term" value="P:mitochondrial fission"/>
    <property type="evidence" value="ECO:0007669"/>
    <property type="project" value="TreeGrafter"/>
</dbReference>
<dbReference type="InterPro" id="IPR000375">
    <property type="entry name" value="Dynamin_stalk"/>
</dbReference>
<organism evidence="4 5">
    <name type="scientific">Cercospora berteroae</name>
    <dbReference type="NCBI Taxonomy" id="357750"/>
    <lineage>
        <taxon>Eukaryota</taxon>
        <taxon>Fungi</taxon>
        <taxon>Dikarya</taxon>
        <taxon>Ascomycota</taxon>
        <taxon>Pezizomycotina</taxon>
        <taxon>Dothideomycetes</taxon>
        <taxon>Dothideomycetidae</taxon>
        <taxon>Mycosphaerellales</taxon>
        <taxon>Mycosphaerellaceae</taxon>
        <taxon>Cercospora</taxon>
    </lineage>
</organism>
<dbReference type="Proteomes" id="UP000237631">
    <property type="component" value="Unassembled WGS sequence"/>
</dbReference>
<dbReference type="InterPro" id="IPR030381">
    <property type="entry name" value="G_DYNAMIN_dom"/>
</dbReference>
<dbReference type="PRINTS" id="PR00195">
    <property type="entry name" value="DYNAMIN"/>
</dbReference>
<dbReference type="InterPro" id="IPR022812">
    <property type="entry name" value="Dynamin"/>
</dbReference>